<name>A0A453NN41_AEGTS</name>
<organism evidence="1 2">
    <name type="scientific">Aegilops tauschii subsp. strangulata</name>
    <name type="common">Goatgrass</name>
    <dbReference type="NCBI Taxonomy" id="200361"/>
    <lineage>
        <taxon>Eukaryota</taxon>
        <taxon>Viridiplantae</taxon>
        <taxon>Streptophyta</taxon>
        <taxon>Embryophyta</taxon>
        <taxon>Tracheophyta</taxon>
        <taxon>Spermatophyta</taxon>
        <taxon>Magnoliopsida</taxon>
        <taxon>Liliopsida</taxon>
        <taxon>Poales</taxon>
        <taxon>Poaceae</taxon>
        <taxon>BOP clade</taxon>
        <taxon>Pooideae</taxon>
        <taxon>Triticodae</taxon>
        <taxon>Triticeae</taxon>
        <taxon>Triticinae</taxon>
        <taxon>Aegilops</taxon>
    </lineage>
</organism>
<evidence type="ECO:0000313" key="1">
    <source>
        <dbReference type="EnsemblPlants" id="AET6Gv20423700.16"/>
    </source>
</evidence>
<dbReference type="AlphaFoldDB" id="A0A453NN41"/>
<dbReference type="Proteomes" id="UP000015105">
    <property type="component" value="Chromosome 6D"/>
</dbReference>
<dbReference type="EnsemblPlants" id="AET6Gv20423700.16">
    <property type="protein sequence ID" value="AET6Gv20423700.16"/>
    <property type="gene ID" value="AET6Gv20423700"/>
</dbReference>
<keyword evidence="2" id="KW-1185">Reference proteome</keyword>
<reference evidence="2" key="1">
    <citation type="journal article" date="2014" name="Science">
        <title>Ancient hybridizations among the ancestral genomes of bread wheat.</title>
        <authorList>
            <consortium name="International Wheat Genome Sequencing Consortium,"/>
            <person name="Marcussen T."/>
            <person name="Sandve S.R."/>
            <person name="Heier L."/>
            <person name="Spannagl M."/>
            <person name="Pfeifer M."/>
            <person name="Jakobsen K.S."/>
            <person name="Wulff B.B."/>
            <person name="Steuernagel B."/>
            <person name="Mayer K.F."/>
            <person name="Olsen O.A."/>
        </authorList>
    </citation>
    <scope>NUCLEOTIDE SEQUENCE [LARGE SCALE GENOMIC DNA]</scope>
    <source>
        <strain evidence="2">cv. AL8/78</strain>
    </source>
</reference>
<reference evidence="1" key="5">
    <citation type="journal article" date="2021" name="G3 (Bethesda)">
        <title>Aegilops tauschii genome assembly Aet v5.0 features greater sequence contiguity and improved annotation.</title>
        <authorList>
            <person name="Wang L."/>
            <person name="Zhu T."/>
            <person name="Rodriguez J.C."/>
            <person name="Deal K.R."/>
            <person name="Dubcovsky J."/>
            <person name="McGuire P.E."/>
            <person name="Lux T."/>
            <person name="Spannagl M."/>
            <person name="Mayer K.F.X."/>
            <person name="Baldrich P."/>
            <person name="Meyers B.C."/>
            <person name="Huo N."/>
            <person name="Gu Y.Q."/>
            <person name="Zhou H."/>
            <person name="Devos K.M."/>
            <person name="Bennetzen J.L."/>
            <person name="Unver T."/>
            <person name="Budak H."/>
            <person name="Gulick P.J."/>
            <person name="Galiba G."/>
            <person name="Kalapos B."/>
            <person name="Nelson D.R."/>
            <person name="Li P."/>
            <person name="You F.M."/>
            <person name="Luo M.C."/>
            <person name="Dvorak J."/>
        </authorList>
    </citation>
    <scope>NUCLEOTIDE SEQUENCE [LARGE SCALE GENOMIC DNA]</scope>
    <source>
        <strain evidence="1">cv. AL8/78</strain>
    </source>
</reference>
<evidence type="ECO:0000313" key="2">
    <source>
        <dbReference type="Proteomes" id="UP000015105"/>
    </source>
</evidence>
<proteinExistence type="predicted"/>
<reference evidence="1" key="3">
    <citation type="journal article" date="2017" name="Nature">
        <title>Genome sequence of the progenitor of the wheat D genome Aegilops tauschii.</title>
        <authorList>
            <person name="Luo M.C."/>
            <person name="Gu Y.Q."/>
            <person name="Puiu D."/>
            <person name="Wang H."/>
            <person name="Twardziok S.O."/>
            <person name="Deal K.R."/>
            <person name="Huo N."/>
            <person name="Zhu T."/>
            <person name="Wang L."/>
            <person name="Wang Y."/>
            <person name="McGuire P.E."/>
            <person name="Liu S."/>
            <person name="Long H."/>
            <person name="Ramasamy R.K."/>
            <person name="Rodriguez J.C."/>
            <person name="Van S.L."/>
            <person name="Yuan L."/>
            <person name="Wang Z."/>
            <person name="Xia Z."/>
            <person name="Xiao L."/>
            <person name="Anderson O.D."/>
            <person name="Ouyang S."/>
            <person name="Liang Y."/>
            <person name="Zimin A.V."/>
            <person name="Pertea G."/>
            <person name="Qi P."/>
            <person name="Bennetzen J.L."/>
            <person name="Dai X."/>
            <person name="Dawson M.W."/>
            <person name="Muller H.G."/>
            <person name="Kugler K."/>
            <person name="Rivarola-Duarte L."/>
            <person name="Spannagl M."/>
            <person name="Mayer K.F.X."/>
            <person name="Lu F.H."/>
            <person name="Bevan M.W."/>
            <person name="Leroy P."/>
            <person name="Li P."/>
            <person name="You F.M."/>
            <person name="Sun Q."/>
            <person name="Liu Z."/>
            <person name="Lyons E."/>
            <person name="Wicker T."/>
            <person name="Salzberg S.L."/>
            <person name="Devos K.M."/>
            <person name="Dvorak J."/>
        </authorList>
    </citation>
    <scope>NUCLEOTIDE SEQUENCE [LARGE SCALE GENOMIC DNA]</scope>
    <source>
        <strain evidence="1">cv. AL8/78</strain>
    </source>
</reference>
<reference evidence="1" key="4">
    <citation type="submission" date="2019-03" db="UniProtKB">
        <authorList>
            <consortium name="EnsemblPlants"/>
        </authorList>
    </citation>
    <scope>IDENTIFICATION</scope>
</reference>
<dbReference type="Gramene" id="AET6Gv20423700.16">
    <property type="protein sequence ID" value="AET6Gv20423700.16"/>
    <property type="gene ID" value="AET6Gv20423700"/>
</dbReference>
<sequence>YYLINSILVKCMRQAQGTNLCGYVVCENIRMKTSERKLADKNFQLLQMRDQLLEDDRMKALQEEIVEFFLEQVIDPNGEYYYPL</sequence>
<protein>
    <submittedName>
        <fullName evidence="1">Uncharacterized protein</fullName>
    </submittedName>
</protein>
<reference evidence="2" key="2">
    <citation type="journal article" date="2017" name="Nat. Plants">
        <title>The Aegilops tauschii genome reveals multiple impacts of transposons.</title>
        <authorList>
            <person name="Zhao G."/>
            <person name="Zou C."/>
            <person name="Li K."/>
            <person name="Wang K."/>
            <person name="Li T."/>
            <person name="Gao L."/>
            <person name="Zhang X."/>
            <person name="Wang H."/>
            <person name="Yang Z."/>
            <person name="Liu X."/>
            <person name="Jiang W."/>
            <person name="Mao L."/>
            <person name="Kong X."/>
            <person name="Jiao Y."/>
            <person name="Jia J."/>
        </authorList>
    </citation>
    <scope>NUCLEOTIDE SEQUENCE [LARGE SCALE GENOMIC DNA]</scope>
    <source>
        <strain evidence="2">cv. AL8/78</strain>
    </source>
</reference>
<accession>A0A453NN41</accession>